<dbReference type="GO" id="GO:0004497">
    <property type="term" value="F:monooxygenase activity"/>
    <property type="evidence" value="ECO:0007669"/>
    <property type="project" value="InterPro"/>
</dbReference>
<dbReference type="Pfam" id="PF00067">
    <property type="entry name" value="p450"/>
    <property type="match status" value="1"/>
</dbReference>
<dbReference type="GO" id="GO:0016705">
    <property type="term" value="F:oxidoreductase activity, acting on paired donors, with incorporation or reduction of molecular oxygen"/>
    <property type="evidence" value="ECO:0007669"/>
    <property type="project" value="InterPro"/>
</dbReference>
<dbReference type="GO" id="GO:0005506">
    <property type="term" value="F:iron ion binding"/>
    <property type="evidence" value="ECO:0007669"/>
    <property type="project" value="InterPro"/>
</dbReference>
<dbReference type="InterPro" id="IPR002401">
    <property type="entry name" value="Cyt_P450_E_grp-I"/>
</dbReference>
<keyword evidence="2" id="KW-0349">Heme</keyword>
<evidence type="ECO:0000256" key="3">
    <source>
        <dbReference type="ARBA" id="ARBA00022723"/>
    </source>
</evidence>
<comment type="similarity">
    <text evidence="1">Belongs to the cytochrome P450 family.</text>
</comment>
<dbReference type="InterPro" id="IPR001128">
    <property type="entry name" value="Cyt_P450"/>
</dbReference>
<dbReference type="PRINTS" id="PR00463">
    <property type="entry name" value="EP450I"/>
</dbReference>
<evidence type="ECO:0000256" key="4">
    <source>
        <dbReference type="ARBA" id="ARBA00023002"/>
    </source>
</evidence>
<dbReference type="PANTHER" id="PTHR24289:SF1">
    <property type="entry name" value="STEROID 17-ALPHA-HYDROXYLASE_17,20 LYASE"/>
    <property type="match status" value="1"/>
</dbReference>
<gene>
    <name evidence="6" type="ORF">AGERDE_LOCUS11841</name>
</gene>
<evidence type="ECO:0000256" key="2">
    <source>
        <dbReference type="ARBA" id="ARBA00022617"/>
    </source>
</evidence>
<dbReference type="GO" id="GO:0020037">
    <property type="term" value="F:heme binding"/>
    <property type="evidence" value="ECO:0007669"/>
    <property type="project" value="InterPro"/>
</dbReference>
<keyword evidence="5" id="KW-0408">Iron</keyword>
<reference evidence="6" key="1">
    <citation type="submission" date="2021-06" db="EMBL/GenBank/DDBJ databases">
        <authorList>
            <person name="Kallberg Y."/>
            <person name="Tangrot J."/>
            <person name="Rosling A."/>
        </authorList>
    </citation>
    <scope>NUCLEOTIDE SEQUENCE</scope>
    <source>
        <strain evidence="6">MT106</strain>
    </source>
</reference>
<dbReference type="OrthoDB" id="1103324at2759"/>
<evidence type="ECO:0000313" key="6">
    <source>
        <dbReference type="EMBL" id="CAG8661564.1"/>
    </source>
</evidence>
<dbReference type="PANTHER" id="PTHR24289">
    <property type="entry name" value="STEROID 17-ALPHA-HYDROXYLASE/17,20 LYASE"/>
    <property type="match status" value="1"/>
</dbReference>
<evidence type="ECO:0000313" key="7">
    <source>
        <dbReference type="Proteomes" id="UP000789831"/>
    </source>
</evidence>
<comment type="caution">
    <text evidence="6">The sequence shown here is derived from an EMBL/GenBank/DDBJ whole genome shotgun (WGS) entry which is preliminary data.</text>
</comment>
<protein>
    <submittedName>
        <fullName evidence="6">11136_t:CDS:1</fullName>
    </submittedName>
</protein>
<keyword evidence="7" id="KW-1185">Reference proteome</keyword>
<dbReference type="SUPFAM" id="SSF48264">
    <property type="entry name" value="Cytochrome P450"/>
    <property type="match status" value="1"/>
</dbReference>
<dbReference type="EMBL" id="CAJVPL010005934">
    <property type="protein sequence ID" value="CAG8661564.1"/>
    <property type="molecule type" value="Genomic_DNA"/>
</dbReference>
<feature type="non-terminal residue" evidence="6">
    <location>
        <position position="411"/>
    </location>
</feature>
<dbReference type="AlphaFoldDB" id="A0A9N9HAV0"/>
<name>A0A9N9HAV0_9GLOM</name>
<keyword evidence="3" id="KW-0479">Metal-binding</keyword>
<organism evidence="6 7">
    <name type="scientific">Ambispora gerdemannii</name>
    <dbReference type="NCBI Taxonomy" id="144530"/>
    <lineage>
        <taxon>Eukaryota</taxon>
        <taxon>Fungi</taxon>
        <taxon>Fungi incertae sedis</taxon>
        <taxon>Mucoromycota</taxon>
        <taxon>Glomeromycotina</taxon>
        <taxon>Glomeromycetes</taxon>
        <taxon>Archaeosporales</taxon>
        <taxon>Ambisporaceae</taxon>
        <taxon>Ambispora</taxon>
    </lineage>
</organism>
<dbReference type="Proteomes" id="UP000789831">
    <property type="component" value="Unassembled WGS sequence"/>
</dbReference>
<evidence type="ECO:0000256" key="1">
    <source>
        <dbReference type="ARBA" id="ARBA00010617"/>
    </source>
</evidence>
<dbReference type="Gene3D" id="1.10.630.10">
    <property type="entry name" value="Cytochrome P450"/>
    <property type="match status" value="1"/>
</dbReference>
<accession>A0A9N9HAV0</accession>
<feature type="non-terminal residue" evidence="6">
    <location>
        <position position="1"/>
    </location>
</feature>
<sequence>MSQQDSVKARVVFVTCPETVAKKLSKDKYVRELADYLNKNHGHEVPGVISIKPKGSSIELPGPTPLPIIGNIHQLGVGRSMHQNFTKMSKSFGPIFKVRLGQITWIIINDHMIAKDLFISRGSTFSSRPEFGLFTDIILHGSKSVAFCPNYSWWKTMRLLESQAIRPHLVENVYFPVICDNVKRFIQQLYLKSLGDNISQNPTADIKLLITKILATIVFGDLAKDSTVLERYSHLSKEIIEFTDIKSNLLSVFGWLKYFGIRKFLEREARQLTAKRDEFSNGLLQQVKNRMIENGPDSETCVSAELLKSVIIDPSFVASPHTHEFKKDENGKYIFDNYDVLQICNDLMIGGTSTTSGSLYWIFATLANYPKVQRKIQQELDRIVGKGKFYVMDHHADLHYLKATIKESLRF</sequence>
<keyword evidence="4" id="KW-0560">Oxidoreductase</keyword>
<proteinExistence type="inferred from homology"/>
<evidence type="ECO:0000256" key="5">
    <source>
        <dbReference type="ARBA" id="ARBA00023004"/>
    </source>
</evidence>
<dbReference type="InterPro" id="IPR036396">
    <property type="entry name" value="Cyt_P450_sf"/>
</dbReference>